<dbReference type="Proteomes" id="UP001172155">
    <property type="component" value="Unassembled WGS sequence"/>
</dbReference>
<dbReference type="AlphaFoldDB" id="A0AA40K5B3"/>
<feature type="transmembrane region" description="Helical" evidence="6">
    <location>
        <begin position="143"/>
        <end position="161"/>
    </location>
</feature>
<feature type="transmembrane region" description="Helical" evidence="6">
    <location>
        <begin position="100"/>
        <end position="123"/>
    </location>
</feature>
<accession>A0AA40K5B3</accession>
<keyword evidence="4 6" id="KW-0472">Membrane</keyword>
<dbReference type="InterPro" id="IPR007568">
    <property type="entry name" value="RTA1"/>
</dbReference>
<keyword evidence="2 6" id="KW-0812">Transmembrane</keyword>
<feature type="transmembrane region" description="Helical" evidence="6">
    <location>
        <begin position="230"/>
        <end position="250"/>
    </location>
</feature>
<evidence type="ECO:0000256" key="1">
    <source>
        <dbReference type="ARBA" id="ARBA00004141"/>
    </source>
</evidence>
<evidence type="ECO:0000256" key="4">
    <source>
        <dbReference type="ARBA" id="ARBA00023136"/>
    </source>
</evidence>
<feature type="region of interest" description="Disordered" evidence="5">
    <location>
        <begin position="305"/>
        <end position="337"/>
    </location>
</feature>
<keyword evidence="3 6" id="KW-1133">Transmembrane helix</keyword>
<sequence length="337" mass="37630">MSSSPAPPRPYLPPNMVIFGPKANCTLELCPVEYSVYGYRPSLAANIAFIALYSLAIGIHTFLGVRWRQWWFMGCMLAGAINAVLGYAGRLLMYKNPFNFVAFMIQIICVTTGPVYYCAAIYITFAMSIKQFSPELSRFDPKFFYYIIIPCDIVSLVLQAAGGGLSTKSSGQSKIGIDLAISGMAFQVITIVVFCGFVADFLIRYFRSGAWEQEKYQTQGHPSRATPKRLGLFFGFMGLAVLLILARCTFRLVELREGYGGKLVKDETLFIWLEGFMILLSVYCLMVGHPGLVFQRSHRAHLQDLSTDTSNDEGLRGKTPRATTVQSLRAEKRTSNR</sequence>
<evidence type="ECO:0000313" key="8">
    <source>
        <dbReference type="Proteomes" id="UP001172155"/>
    </source>
</evidence>
<dbReference type="PANTHER" id="PTHR31465">
    <property type="entry name" value="PROTEIN RTA1-RELATED"/>
    <property type="match status" value="1"/>
</dbReference>
<proteinExistence type="predicted"/>
<dbReference type="Pfam" id="PF04479">
    <property type="entry name" value="RTA1"/>
    <property type="match status" value="1"/>
</dbReference>
<evidence type="ECO:0000256" key="6">
    <source>
        <dbReference type="SAM" id="Phobius"/>
    </source>
</evidence>
<evidence type="ECO:0000256" key="2">
    <source>
        <dbReference type="ARBA" id="ARBA00022692"/>
    </source>
</evidence>
<dbReference type="GO" id="GO:0005886">
    <property type="term" value="C:plasma membrane"/>
    <property type="evidence" value="ECO:0007669"/>
    <property type="project" value="TreeGrafter"/>
</dbReference>
<evidence type="ECO:0000256" key="5">
    <source>
        <dbReference type="SAM" id="MobiDB-lite"/>
    </source>
</evidence>
<evidence type="ECO:0000313" key="7">
    <source>
        <dbReference type="EMBL" id="KAK0746503.1"/>
    </source>
</evidence>
<dbReference type="GO" id="GO:0000324">
    <property type="term" value="C:fungal-type vacuole"/>
    <property type="evidence" value="ECO:0007669"/>
    <property type="project" value="TreeGrafter"/>
</dbReference>
<comment type="caution">
    <text evidence="7">The sequence shown here is derived from an EMBL/GenBank/DDBJ whole genome shotgun (WGS) entry which is preliminary data.</text>
</comment>
<evidence type="ECO:0000256" key="3">
    <source>
        <dbReference type="ARBA" id="ARBA00022989"/>
    </source>
</evidence>
<feature type="transmembrane region" description="Helical" evidence="6">
    <location>
        <begin position="70"/>
        <end position="88"/>
    </location>
</feature>
<feature type="transmembrane region" description="Helical" evidence="6">
    <location>
        <begin position="181"/>
        <end position="203"/>
    </location>
</feature>
<gene>
    <name evidence="7" type="ORF">B0T18DRAFT_153453</name>
</gene>
<feature type="transmembrane region" description="Helical" evidence="6">
    <location>
        <begin position="43"/>
        <end position="63"/>
    </location>
</feature>
<keyword evidence="8" id="KW-1185">Reference proteome</keyword>
<dbReference type="PANTHER" id="PTHR31465:SF9">
    <property type="entry name" value="SPHINGOID LONG-CHAIN BASE TRANSPORTER RSB1"/>
    <property type="match status" value="1"/>
</dbReference>
<reference evidence="7" key="1">
    <citation type="submission" date="2023-06" db="EMBL/GenBank/DDBJ databases">
        <title>Genome-scale phylogeny and comparative genomics of the fungal order Sordariales.</title>
        <authorList>
            <consortium name="Lawrence Berkeley National Laboratory"/>
            <person name="Hensen N."/>
            <person name="Bonometti L."/>
            <person name="Westerberg I."/>
            <person name="Brannstrom I.O."/>
            <person name="Guillou S."/>
            <person name="Cros-Aarteil S."/>
            <person name="Calhoun S."/>
            <person name="Haridas S."/>
            <person name="Kuo A."/>
            <person name="Mondo S."/>
            <person name="Pangilinan J."/>
            <person name="Riley R."/>
            <person name="LaButti K."/>
            <person name="Andreopoulos B."/>
            <person name="Lipzen A."/>
            <person name="Chen C."/>
            <person name="Yanf M."/>
            <person name="Daum C."/>
            <person name="Ng V."/>
            <person name="Clum A."/>
            <person name="Steindorff A."/>
            <person name="Ohm R."/>
            <person name="Martin F."/>
            <person name="Silar P."/>
            <person name="Natvig D."/>
            <person name="Lalanne C."/>
            <person name="Gautier V."/>
            <person name="Ament-velasquez S.L."/>
            <person name="Kruys A."/>
            <person name="Hutchinson M.I."/>
            <person name="Powell A.J."/>
            <person name="Barry K."/>
            <person name="Miller A.N."/>
            <person name="Grigoriev I.V."/>
            <person name="Debuchy R."/>
            <person name="Gladieux P."/>
            <person name="Thoren M.H."/>
            <person name="Johannesson H."/>
        </authorList>
    </citation>
    <scope>NUCLEOTIDE SEQUENCE</scope>
    <source>
        <strain evidence="7">SMH3187-1</strain>
    </source>
</reference>
<feature type="transmembrane region" description="Helical" evidence="6">
    <location>
        <begin position="270"/>
        <end position="294"/>
    </location>
</feature>
<protein>
    <submittedName>
        <fullName evidence="7">RTA1 like protein-domain-containing protein</fullName>
    </submittedName>
</protein>
<organism evidence="7 8">
    <name type="scientific">Schizothecium vesticola</name>
    <dbReference type="NCBI Taxonomy" id="314040"/>
    <lineage>
        <taxon>Eukaryota</taxon>
        <taxon>Fungi</taxon>
        <taxon>Dikarya</taxon>
        <taxon>Ascomycota</taxon>
        <taxon>Pezizomycotina</taxon>
        <taxon>Sordariomycetes</taxon>
        <taxon>Sordariomycetidae</taxon>
        <taxon>Sordariales</taxon>
        <taxon>Schizotheciaceae</taxon>
        <taxon>Schizothecium</taxon>
    </lineage>
</organism>
<name>A0AA40K5B3_9PEZI</name>
<dbReference type="EMBL" id="JAUKUD010000004">
    <property type="protein sequence ID" value="KAK0746503.1"/>
    <property type="molecule type" value="Genomic_DNA"/>
</dbReference>
<comment type="subcellular location">
    <subcellularLocation>
        <location evidence="1">Membrane</location>
        <topology evidence="1">Multi-pass membrane protein</topology>
    </subcellularLocation>
</comment>